<dbReference type="EMBL" id="SKCS01000150">
    <property type="protein sequence ID" value="TNN15320.1"/>
    <property type="molecule type" value="Genomic_DNA"/>
</dbReference>
<evidence type="ECO:0000256" key="1">
    <source>
        <dbReference type="SAM" id="MobiDB-lite"/>
    </source>
</evidence>
<keyword evidence="2" id="KW-0812">Transmembrane</keyword>
<evidence type="ECO:0000313" key="3">
    <source>
        <dbReference type="EMBL" id="TNN15319.1"/>
    </source>
</evidence>
<gene>
    <name evidence="3" type="ORF">EWB00_001435</name>
</gene>
<protein>
    <submittedName>
        <fullName evidence="3">Vacuolar sorting-associated 35</fullName>
    </submittedName>
</protein>
<name>A0A4Z2DFT8_SCHJA</name>
<keyword evidence="2" id="KW-0472">Membrane</keyword>
<feature type="transmembrane region" description="Helical" evidence="2">
    <location>
        <begin position="395"/>
        <end position="424"/>
    </location>
</feature>
<dbReference type="Proteomes" id="UP000311919">
    <property type="component" value="Unassembled WGS sequence"/>
</dbReference>
<comment type="caution">
    <text evidence="3">The sequence shown here is derived from an EMBL/GenBank/DDBJ whole genome shotgun (WGS) entry which is preliminary data.</text>
</comment>
<reference evidence="3 4" key="1">
    <citation type="submission" date="2019-03" db="EMBL/GenBank/DDBJ databases">
        <title>An improved genome assembly of the fluke Schistosoma japonicum.</title>
        <authorList>
            <person name="Hu W."/>
            <person name="Luo F."/>
            <person name="Yin M."/>
            <person name="Mo X."/>
            <person name="Sun C."/>
            <person name="Wu Q."/>
            <person name="Zhu B."/>
            <person name="Xiang M."/>
            <person name="Wang J."/>
            <person name="Wang Y."/>
            <person name="Zhang T."/>
            <person name="Xu B."/>
            <person name="Zheng H."/>
            <person name="Feng Z."/>
        </authorList>
    </citation>
    <scope>NUCLEOTIDE SEQUENCE [LARGE SCALE GENOMIC DNA]</scope>
    <source>
        <strain evidence="3">HuSjv2</strain>
        <tissue evidence="3">Worms</tissue>
    </source>
</reference>
<feature type="transmembrane region" description="Helical" evidence="2">
    <location>
        <begin position="61"/>
        <end position="82"/>
    </location>
</feature>
<dbReference type="OrthoDB" id="6271175at2759"/>
<feature type="transmembrane region" description="Helical" evidence="2">
    <location>
        <begin position="103"/>
        <end position="127"/>
    </location>
</feature>
<keyword evidence="4" id="KW-1185">Reference proteome</keyword>
<proteinExistence type="predicted"/>
<evidence type="ECO:0000313" key="4">
    <source>
        <dbReference type="Proteomes" id="UP000311919"/>
    </source>
</evidence>
<feature type="region of interest" description="Disordered" evidence="1">
    <location>
        <begin position="478"/>
        <end position="516"/>
    </location>
</feature>
<dbReference type="AlphaFoldDB" id="A0A4Z2DFT8"/>
<keyword evidence="2" id="KW-1133">Transmembrane helix</keyword>
<feature type="transmembrane region" description="Helical" evidence="2">
    <location>
        <begin position="296"/>
        <end position="322"/>
    </location>
</feature>
<evidence type="ECO:0000256" key="2">
    <source>
        <dbReference type="SAM" id="Phobius"/>
    </source>
</evidence>
<sequence>MSRMRLRNAITTIQTTLSTTTLTPGITQSSNLKHLDILSRYSRFYLLTEHFSPIINNLDRYISPLWIPIGLISCITCTVIYTNPQWRKTLRHDSGILMNPYGYGSLSIYLLTLSILHLFQCILVVIMDLDTPWDTGLLAWNALICPLFHCIWTGNRLAIVLITITLGIETLVLLQRETNFPSNTILRWIIADGNNRKSIRISIGVILLAGIFSLIEIAYWRVQYYNVEYERIQSINHITSSLSVISPLEPIARCEVAGGFQYWFATKAINRYDYFTEINVVQQTAELAASYFDYQWITGITLDCSLALINVCLGLAVVRAYFMDDLIIRPRYAESRTTILRRNQFEVLHIATICILQGLCRLPSALFTMLDPLTRPGEMTLTDAEVLKDNTWQRFFLMLSAKVIGIELGDLMAALLLPICIVFCQEFRKNVYGLIKFRTPTKLKTMILSLNPKYSTSRMITPSSEVQDNFIQSESANRTKVPQHTNYDQHDPHHHHHHHDPYLQPSQNDPKIYHDHNLDPLCQIEKSNDDNTVIESEEISTSERYIPCCQIHKSHIDTYTENPSEIDTDTTTYDNTKLSHQCQNEFHHLHPHHPHHHHHHHLHQHDLNSIKQCSMNSDKQNSLNTNLIKYEKLNDLHKHLKCLCKSEFDLRTSIPNSLFCSNNKLTNQHCNHSISNSFTNLHNYNYERIRIDDVDPILEHRSYV</sequence>
<dbReference type="EMBL" id="SKCS01000150">
    <property type="protein sequence ID" value="TNN15319.1"/>
    <property type="molecule type" value="Genomic_DNA"/>
</dbReference>
<feature type="transmembrane region" description="Helical" evidence="2">
    <location>
        <begin position="157"/>
        <end position="174"/>
    </location>
</feature>
<accession>A0A4Z2DFT8</accession>
<organism evidence="3 4">
    <name type="scientific">Schistosoma japonicum</name>
    <name type="common">Blood fluke</name>
    <dbReference type="NCBI Taxonomy" id="6182"/>
    <lineage>
        <taxon>Eukaryota</taxon>
        <taxon>Metazoa</taxon>
        <taxon>Spiralia</taxon>
        <taxon>Lophotrochozoa</taxon>
        <taxon>Platyhelminthes</taxon>
        <taxon>Trematoda</taxon>
        <taxon>Digenea</taxon>
        <taxon>Strigeidida</taxon>
        <taxon>Schistosomatoidea</taxon>
        <taxon>Schistosomatidae</taxon>
        <taxon>Schistosoma</taxon>
    </lineage>
</organism>
<feature type="transmembrane region" description="Helical" evidence="2">
    <location>
        <begin position="201"/>
        <end position="220"/>
    </location>
</feature>